<evidence type="ECO:0000259" key="16">
    <source>
        <dbReference type="Pfam" id="PF02875"/>
    </source>
</evidence>
<feature type="domain" description="Mur ligase C-terminal" evidence="16">
    <location>
        <begin position="330"/>
        <end position="462"/>
    </location>
</feature>
<keyword evidence="4 14" id="KW-0963">Cytoplasm</keyword>
<dbReference type="RefSeq" id="WP_091781396.1">
    <property type="nucleotide sequence ID" value="NZ_LT629711.1"/>
</dbReference>
<sequence length="486" mass="50372">MNGSNDRFDFTAPVPPLGELGAVHFIAIGGAGMSGVARVMLARGCAVSGSDAKQSPVLAALAAEGAEVHVGHDAAYVEGKDTIVVSSAIRESNVELAAARAAGLRVLHRAQALASTMADSRRVAIAGANGKTTTTSMLTVALQHCGVDPSFAAGGELAKHGTNAHWGTGDVFVAEADESDGSFLVYRPEVAVVTNVQPDHLDFYGTFERVRQAYAAFAGSIVEGGLLVACQDDEGSRELAQAARSAGARVLTYGWSPESDVVLRDEVFRGLMGRVTVTGPDGVDRVLRINIPGRHNLLNAAAAYTVAVDGLGQDPTRVLDGLFGFTGTRRRFEPKGSAAGVSVVDDYAHNPGKVAAVVGTGADLVGDGRLVVVFQPHLYSRTRDFAREFAVALAPADVVVLMEVYAAREDPMPGVSSQLVADALREVRPDADVTVVPSWSAVAGHVAALAREGDLVLTVGAGDVTMIGPEVLRALGAERGQDDGSA</sequence>
<dbReference type="NCBIfam" id="TIGR01082">
    <property type="entry name" value="murC"/>
    <property type="match status" value="1"/>
</dbReference>
<comment type="catalytic activity">
    <reaction evidence="13 14">
        <text>UDP-N-acetyl-alpha-D-muramate + L-alanine + ATP = UDP-N-acetyl-alpha-D-muramoyl-L-alanine + ADP + phosphate + H(+)</text>
        <dbReference type="Rhea" id="RHEA:23372"/>
        <dbReference type="ChEBI" id="CHEBI:15378"/>
        <dbReference type="ChEBI" id="CHEBI:30616"/>
        <dbReference type="ChEBI" id="CHEBI:43474"/>
        <dbReference type="ChEBI" id="CHEBI:57972"/>
        <dbReference type="ChEBI" id="CHEBI:70757"/>
        <dbReference type="ChEBI" id="CHEBI:83898"/>
        <dbReference type="ChEBI" id="CHEBI:456216"/>
        <dbReference type="EC" id="6.3.2.8"/>
    </reaction>
</comment>
<evidence type="ECO:0000313" key="18">
    <source>
        <dbReference type="EMBL" id="SDO80867.1"/>
    </source>
</evidence>
<dbReference type="Proteomes" id="UP000199077">
    <property type="component" value="Chromosome I"/>
</dbReference>
<evidence type="ECO:0000256" key="8">
    <source>
        <dbReference type="ARBA" id="ARBA00022840"/>
    </source>
</evidence>
<evidence type="ECO:0000259" key="17">
    <source>
        <dbReference type="Pfam" id="PF08245"/>
    </source>
</evidence>
<dbReference type="PANTHER" id="PTHR43445:SF3">
    <property type="entry name" value="UDP-N-ACETYLMURAMATE--L-ALANINE LIGASE"/>
    <property type="match status" value="1"/>
</dbReference>
<dbReference type="Gene3D" id="3.90.190.20">
    <property type="entry name" value="Mur ligase, C-terminal domain"/>
    <property type="match status" value="1"/>
</dbReference>
<dbReference type="OrthoDB" id="9804126at2"/>
<dbReference type="AlphaFoldDB" id="A0A1H0MKG8"/>
<dbReference type="UniPathway" id="UPA00219"/>
<comment type="pathway">
    <text evidence="2 14">Cell wall biogenesis; peptidoglycan biosynthesis.</text>
</comment>
<comment type="similarity">
    <text evidence="14">Belongs to the MurCDEF family.</text>
</comment>
<evidence type="ECO:0000313" key="19">
    <source>
        <dbReference type="Proteomes" id="UP000199077"/>
    </source>
</evidence>
<dbReference type="Pfam" id="PF08245">
    <property type="entry name" value="Mur_ligase_M"/>
    <property type="match status" value="1"/>
</dbReference>
<dbReference type="Gene3D" id="3.40.1190.10">
    <property type="entry name" value="Mur-like, catalytic domain"/>
    <property type="match status" value="1"/>
</dbReference>
<evidence type="ECO:0000259" key="15">
    <source>
        <dbReference type="Pfam" id="PF01225"/>
    </source>
</evidence>
<dbReference type="Gene3D" id="3.40.50.720">
    <property type="entry name" value="NAD(P)-binding Rossmann-like Domain"/>
    <property type="match status" value="1"/>
</dbReference>
<dbReference type="SUPFAM" id="SSF51984">
    <property type="entry name" value="MurCD N-terminal domain"/>
    <property type="match status" value="1"/>
</dbReference>
<dbReference type="InterPro" id="IPR050061">
    <property type="entry name" value="MurCDEF_pg_biosynth"/>
</dbReference>
<dbReference type="STRING" id="443156.SAMN04489867_0641"/>
<evidence type="ECO:0000256" key="5">
    <source>
        <dbReference type="ARBA" id="ARBA00022598"/>
    </source>
</evidence>
<keyword evidence="6 14" id="KW-0132">Cell division</keyword>
<gene>
    <name evidence="14" type="primary">murC</name>
    <name evidence="18" type="ORF">SAMN04489867_0641</name>
</gene>
<dbReference type="InterPro" id="IPR005758">
    <property type="entry name" value="UDP-N-AcMur_Ala_ligase_MurC"/>
</dbReference>
<evidence type="ECO:0000256" key="7">
    <source>
        <dbReference type="ARBA" id="ARBA00022741"/>
    </source>
</evidence>
<dbReference type="InterPro" id="IPR036615">
    <property type="entry name" value="Mur_ligase_C_dom_sf"/>
</dbReference>
<dbReference type="HAMAP" id="MF_00046">
    <property type="entry name" value="MurC"/>
    <property type="match status" value="1"/>
</dbReference>
<evidence type="ECO:0000256" key="3">
    <source>
        <dbReference type="ARBA" id="ARBA00012211"/>
    </source>
</evidence>
<evidence type="ECO:0000256" key="1">
    <source>
        <dbReference type="ARBA" id="ARBA00004496"/>
    </source>
</evidence>
<dbReference type="SUPFAM" id="SSF53244">
    <property type="entry name" value="MurD-like peptide ligases, peptide-binding domain"/>
    <property type="match status" value="1"/>
</dbReference>
<keyword evidence="9 14" id="KW-0133">Cell shape</keyword>
<dbReference type="GO" id="GO:0008763">
    <property type="term" value="F:UDP-N-acetylmuramate-L-alanine ligase activity"/>
    <property type="evidence" value="ECO:0007669"/>
    <property type="project" value="UniProtKB-UniRule"/>
</dbReference>
<dbReference type="PANTHER" id="PTHR43445">
    <property type="entry name" value="UDP-N-ACETYLMURAMATE--L-ALANINE LIGASE-RELATED"/>
    <property type="match status" value="1"/>
</dbReference>
<accession>A0A1H0MKG8</accession>
<dbReference type="GO" id="GO:0005737">
    <property type="term" value="C:cytoplasm"/>
    <property type="evidence" value="ECO:0007669"/>
    <property type="project" value="UniProtKB-SubCell"/>
</dbReference>
<dbReference type="InterPro" id="IPR000713">
    <property type="entry name" value="Mur_ligase_N"/>
</dbReference>
<feature type="domain" description="Mur ligase N-terminal catalytic" evidence="15">
    <location>
        <begin position="23"/>
        <end position="120"/>
    </location>
</feature>
<evidence type="ECO:0000256" key="14">
    <source>
        <dbReference type="HAMAP-Rule" id="MF_00046"/>
    </source>
</evidence>
<evidence type="ECO:0000256" key="13">
    <source>
        <dbReference type="ARBA" id="ARBA00047833"/>
    </source>
</evidence>
<dbReference type="SUPFAM" id="SSF53623">
    <property type="entry name" value="MurD-like peptide ligases, catalytic domain"/>
    <property type="match status" value="1"/>
</dbReference>
<keyword evidence="5 14" id="KW-0436">Ligase</keyword>
<keyword evidence="10 14" id="KW-0573">Peptidoglycan synthesis</keyword>
<reference evidence="19" key="1">
    <citation type="submission" date="2016-10" db="EMBL/GenBank/DDBJ databases">
        <authorList>
            <person name="Varghese N."/>
            <person name="Submissions S."/>
        </authorList>
    </citation>
    <scope>NUCLEOTIDE SEQUENCE [LARGE SCALE GENOMIC DNA]</scope>
    <source>
        <strain evidence="19">DSM 22329</strain>
    </source>
</reference>
<comment type="subcellular location">
    <subcellularLocation>
        <location evidence="1 14">Cytoplasm</location>
    </subcellularLocation>
</comment>
<dbReference type="Pfam" id="PF02875">
    <property type="entry name" value="Mur_ligase_C"/>
    <property type="match status" value="1"/>
</dbReference>
<evidence type="ECO:0000256" key="6">
    <source>
        <dbReference type="ARBA" id="ARBA00022618"/>
    </source>
</evidence>
<evidence type="ECO:0000256" key="11">
    <source>
        <dbReference type="ARBA" id="ARBA00023306"/>
    </source>
</evidence>
<dbReference type="GO" id="GO:0005524">
    <property type="term" value="F:ATP binding"/>
    <property type="evidence" value="ECO:0007669"/>
    <property type="project" value="UniProtKB-UniRule"/>
</dbReference>
<keyword evidence="7 14" id="KW-0547">Nucleotide-binding</keyword>
<organism evidence="18 19">
    <name type="scientific">Pedococcus dokdonensis</name>
    <dbReference type="NCBI Taxonomy" id="443156"/>
    <lineage>
        <taxon>Bacteria</taxon>
        <taxon>Bacillati</taxon>
        <taxon>Actinomycetota</taxon>
        <taxon>Actinomycetes</taxon>
        <taxon>Micrococcales</taxon>
        <taxon>Intrasporangiaceae</taxon>
        <taxon>Pedococcus</taxon>
    </lineage>
</organism>
<evidence type="ECO:0000256" key="10">
    <source>
        <dbReference type="ARBA" id="ARBA00022984"/>
    </source>
</evidence>
<dbReference type="EMBL" id="LT629711">
    <property type="protein sequence ID" value="SDO80867.1"/>
    <property type="molecule type" value="Genomic_DNA"/>
</dbReference>
<feature type="domain" description="Mur ligase central" evidence="17">
    <location>
        <begin position="125"/>
        <end position="307"/>
    </location>
</feature>
<dbReference type="InterPro" id="IPR036565">
    <property type="entry name" value="Mur-like_cat_sf"/>
</dbReference>
<dbReference type="InterPro" id="IPR004101">
    <property type="entry name" value="Mur_ligase_C"/>
</dbReference>
<dbReference type="Pfam" id="PF01225">
    <property type="entry name" value="Mur_ligase"/>
    <property type="match status" value="1"/>
</dbReference>
<dbReference type="EC" id="6.3.2.8" evidence="3 14"/>
<evidence type="ECO:0000256" key="12">
    <source>
        <dbReference type="ARBA" id="ARBA00023316"/>
    </source>
</evidence>
<name>A0A1H0MKG8_9MICO</name>
<keyword evidence="8 14" id="KW-0067">ATP-binding</keyword>
<keyword evidence="12 14" id="KW-0961">Cell wall biogenesis/degradation</keyword>
<evidence type="ECO:0000256" key="2">
    <source>
        <dbReference type="ARBA" id="ARBA00004752"/>
    </source>
</evidence>
<evidence type="ECO:0000256" key="9">
    <source>
        <dbReference type="ARBA" id="ARBA00022960"/>
    </source>
</evidence>
<proteinExistence type="inferred from homology"/>
<dbReference type="GO" id="GO:0008360">
    <property type="term" value="P:regulation of cell shape"/>
    <property type="evidence" value="ECO:0007669"/>
    <property type="project" value="UniProtKB-KW"/>
</dbReference>
<dbReference type="GO" id="GO:0009252">
    <property type="term" value="P:peptidoglycan biosynthetic process"/>
    <property type="evidence" value="ECO:0007669"/>
    <property type="project" value="UniProtKB-UniRule"/>
</dbReference>
<keyword evidence="19" id="KW-1185">Reference proteome</keyword>
<evidence type="ECO:0000256" key="4">
    <source>
        <dbReference type="ARBA" id="ARBA00022490"/>
    </source>
</evidence>
<feature type="binding site" evidence="14">
    <location>
        <begin position="127"/>
        <end position="133"/>
    </location>
    <ligand>
        <name>ATP</name>
        <dbReference type="ChEBI" id="CHEBI:30616"/>
    </ligand>
</feature>
<dbReference type="GO" id="GO:0051301">
    <property type="term" value="P:cell division"/>
    <property type="evidence" value="ECO:0007669"/>
    <property type="project" value="UniProtKB-KW"/>
</dbReference>
<comment type="function">
    <text evidence="14">Cell wall formation.</text>
</comment>
<dbReference type="GO" id="GO:0071555">
    <property type="term" value="P:cell wall organization"/>
    <property type="evidence" value="ECO:0007669"/>
    <property type="project" value="UniProtKB-KW"/>
</dbReference>
<protein>
    <recommendedName>
        <fullName evidence="3 14">UDP-N-acetylmuramate--L-alanine ligase</fullName>
        <ecNumber evidence="3 14">6.3.2.8</ecNumber>
    </recommendedName>
    <alternativeName>
        <fullName evidence="14">UDP-N-acetylmuramoyl-L-alanine synthetase</fullName>
    </alternativeName>
</protein>
<keyword evidence="11 14" id="KW-0131">Cell cycle</keyword>
<dbReference type="InterPro" id="IPR013221">
    <property type="entry name" value="Mur_ligase_cen"/>
</dbReference>